<evidence type="ECO:0000313" key="3">
    <source>
        <dbReference type="EMBL" id="RSX56096.1"/>
    </source>
</evidence>
<dbReference type="NCBIfam" id="TIGR00702">
    <property type="entry name" value="YcaO-type kinase domain"/>
    <property type="match status" value="1"/>
</dbReference>
<protein>
    <submittedName>
        <fullName evidence="3">YcaO cyclodehydratase, ATP-ad Mg2+-binding</fullName>
    </submittedName>
</protein>
<dbReference type="AlphaFoldDB" id="A0A430FT92"/>
<organism evidence="3 4">
    <name type="scientific">Bifidobacterium dolichotidis</name>
    <dbReference type="NCBI Taxonomy" id="2306976"/>
    <lineage>
        <taxon>Bacteria</taxon>
        <taxon>Bacillati</taxon>
        <taxon>Actinomycetota</taxon>
        <taxon>Actinomycetes</taxon>
        <taxon>Bifidobacteriales</taxon>
        <taxon>Bifidobacteriaceae</taxon>
        <taxon>Bifidobacterium</taxon>
    </lineage>
</organism>
<reference evidence="3 4" key="1">
    <citation type="submission" date="2018-09" db="EMBL/GenBank/DDBJ databases">
        <title>Characterization of the phylogenetic diversity of five novel species belonging to the genus Bifidobacterium.</title>
        <authorList>
            <person name="Lugli G.A."/>
            <person name="Duranti S."/>
            <person name="Milani C."/>
        </authorList>
    </citation>
    <scope>NUCLEOTIDE SEQUENCE [LARGE SCALE GENOMIC DNA]</scope>
    <source>
        <strain evidence="3 4">2036B</strain>
    </source>
</reference>
<proteinExistence type="predicted"/>
<name>A0A430FT92_9BIFI</name>
<dbReference type="PANTHER" id="PTHR37809:SF1">
    <property type="entry name" value="RIBOSOMAL PROTEIN S12 METHYLTHIOTRANSFERASE ACCESSORY FACTOR YCAO"/>
    <property type="match status" value="1"/>
</dbReference>
<dbReference type="RefSeq" id="WP_125963243.1">
    <property type="nucleotide sequence ID" value="NZ_QXGM01000001.1"/>
</dbReference>
<dbReference type="Gene3D" id="3.30.1330.230">
    <property type="match status" value="1"/>
</dbReference>
<feature type="compositionally biased region" description="Basic and acidic residues" evidence="1">
    <location>
        <begin position="625"/>
        <end position="635"/>
    </location>
</feature>
<feature type="compositionally biased region" description="Acidic residues" evidence="1">
    <location>
        <begin position="615"/>
        <end position="624"/>
    </location>
</feature>
<accession>A0A430FT92</accession>
<dbReference type="EMBL" id="QXGM01000001">
    <property type="protein sequence ID" value="RSX56096.1"/>
    <property type="molecule type" value="Genomic_DNA"/>
</dbReference>
<gene>
    <name evidence="3" type="ORF">D2E26_0659</name>
</gene>
<feature type="region of interest" description="Disordered" evidence="1">
    <location>
        <begin position="1"/>
        <end position="20"/>
    </location>
</feature>
<keyword evidence="4" id="KW-1185">Reference proteome</keyword>
<sequence length="635" mass="72981">MKDHAVPQDQAQTRQDAAKMRATHFKDNPPEQTVNSLRSILQDCGLNVEEEWADPSIINTHSLRIQIPGTTIGTNGKGMTKTYAQASAYAEFFERFQNGILSKDEVDIEGYKYFNDEAHWTARQIAEQDNGFFRLCFEKLGMTECSLEEKATMIEELFCPDCADGTYVMIPFYDVAPHTTIYLPYIVIMMFYGTNGMSAGNTPQEAIVQALAEIIERHVQIIMYEQHPVFPEMPDSYVQQFPDVYEMLTIVRNDPTLDVSLRDCSCGGKYPVAALYVIEKDTGRYGIKLGCHPDMGIAIERAFTEMTQGNDFKAYARSRSRLDFTNDFVFDKRNIKSCFRTGHAQYPYELFGTTPTYEFTSMPDVSALTNQELLDYWTNDLLNDYDILIRDVSITGFPSYHVIIPGISELDAVTSFDIRLQYTKHLIAQMLGNPEQINAQYANLMIGVLRHYMLEVGTTISSFLPDGITVACPFRDVSDAHYLLSMCYITIEDYEHALATITEMFEYADRSENCSEVSKRQITALYYYLQGRCMLHSHEQTMNYLTRFLSDDMYAFVNDLMSEPTKVIPKQYNDIIVDNNHNYQQFMANVFERYGHNVIDQNKLANVFNERDTDYTDPECTDTDYTDHEQRLNTL</sequence>
<dbReference type="OrthoDB" id="109999at2"/>
<feature type="domain" description="YcaO" evidence="2">
    <location>
        <begin position="76"/>
        <end position="447"/>
    </location>
</feature>
<evidence type="ECO:0000259" key="2">
    <source>
        <dbReference type="PROSITE" id="PS51664"/>
    </source>
</evidence>
<evidence type="ECO:0000256" key="1">
    <source>
        <dbReference type="SAM" id="MobiDB-lite"/>
    </source>
</evidence>
<dbReference type="InterPro" id="IPR003776">
    <property type="entry name" value="YcaO-like_dom"/>
</dbReference>
<dbReference type="Pfam" id="PF02624">
    <property type="entry name" value="YcaO"/>
    <property type="match status" value="1"/>
</dbReference>
<evidence type="ECO:0000313" key="4">
    <source>
        <dbReference type="Proteomes" id="UP000287609"/>
    </source>
</evidence>
<dbReference type="Proteomes" id="UP000287609">
    <property type="component" value="Unassembled WGS sequence"/>
</dbReference>
<comment type="caution">
    <text evidence="3">The sequence shown here is derived from an EMBL/GenBank/DDBJ whole genome shotgun (WGS) entry which is preliminary data.</text>
</comment>
<dbReference type="PANTHER" id="PTHR37809">
    <property type="entry name" value="RIBOSOMAL PROTEIN S12 METHYLTHIOTRANSFERASE ACCESSORY FACTOR YCAO"/>
    <property type="match status" value="1"/>
</dbReference>
<dbReference type="PROSITE" id="PS51664">
    <property type="entry name" value="YCAO"/>
    <property type="match status" value="1"/>
</dbReference>
<feature type="region of interest" description="Disordered" evidence="1">
    <location>
        <begin position="613"/>
        <end position="635"/>
    </location>
</feature>